<evidence type="ECO:0000313" key="1">
    <source>
        <dbReference type="EMBL" id="EET89706.1"/>
    </source>
</evidence>
<keyword evidence="2" id="KW-1185">Reference proteome</keyword>
<dbReference type="EMBL" id="GG697241">
    <property type="protein sequence ID" value="EET89706.1"/>
    <property type="molecule type" value="Genomic_DNA"/>
</dbReference>
<protein>
    <recommendedName>
        <fullName evidence="3">GINS subunit domain-containing protein</fullName>
    </recommendedName>
</protein>
<name>C7DID2_MICA2</name>
<sequence>MALDEIYSSLYIAYHKERQSNELQAISKDFFNEVLKEVKKFDSTSKNEENEILRANIMKILEGIYERRKTKILLYIAYNKQTEYLTTQEAAFYDKIMSIFKENMLNIAEVTQEKNDMLKSLHEMPQIMLPSGAKLGPINKEQIIKIENEEDAEFLIKNSICERL</sequence>
<organism evidence="1 2">
    <name type="scientific">Candidatus Micrarchaeum acidiphilum ARMAN-2</name>
    <dbReference type="NCBI Taxonomy" id="425595"/>
    <lineage>
        <taxon>Archaea</taxon>
        <taxon>Candidatus Micrarchaeota</taxon>
        <taxon>Candidatus Micrarchaeia</taxon>
        <taxon>Candidatus Micrarchaeales</taxon>
        <taxon>Candidatus Micrarchaeaceae</taxon>
        <taxon>Candidatus Micrarchaeum</taxon>
    </lineage>
</organism>
<reference evidence="1 2" key="2">
    <citation type="journal article" date="2010" name="Proc. Natl. Acad. Sci. U.S.A.">
        <title>Enigmatic, ultrasmall, uncultivated Archaea.</title>
        <authorList>
            <person name="Baker B.J."/>
            <person name="Comolli L.R."/>
            <person name="Dick G.J."/>
            <person name="Hauser L.J."/>
            <person name="Hyatt D."/>
            <person name="Dill B.D."/>
            <person name="Land M.L."/>
            <person name="Verberkmoes N.C."/>
            <person name="Hettich R.L."/>
            <person name="Banfield J.F."/>
        </authorList>
    </citation>
    <scope>NUCLEOTIDE SEQUENCE [LARGE SCALE GENOMIC DNA]</scope>
    <source>
        <strain evidence="1">ARMAN-2</strain>
    </source>
</reference>
<accession>C7DID2</accession>
<gene>
    <name evidence="1" type="ORF">UNLARM2_0824</name>
</gene>
<proteinExistence type="predicted"/>
<dbReference type="Proteomes" id="UP000332487">
    <property type="component" value="Unassembled WGS sequence"/>
</dbReference>
<evidence type="ECO:0000313" key="2">
    <source>
        <dbReference type="Proteomes" id="UP000332487"/>
    </source>
</evidence>
<evidence type="ECO:0008006" key="3">
    <source>
        <dbReference type="Google" id="ProtNLM"/>
    </source>
</evidence>
<reference evidence="1 2" key="1">
    <citation type="journal article" date="2009" name="Genome Biol.">
        <title>Community-wide analysis of microbial genome sequence signatures.</title>
        <authorList>
            <person name="Dick G.J."/>
            <person name="Andersson A.F."/>
            <person name="Baker B.J."/>
            <person name="Simmons S.L."/>
            <person name="Thomas B.C."/>
            <person name="Yelton A.P."/>
            <person name="Banfield J.F."/>
        </authorList>
    </citation>
    <scope>NUCLEOTIDE SEQUENCE [LARGE SCALE GENOMIC DNA]</scope>
    <source>
        <strain evidence="1">ARMAN-2</strain>
    </source>
</reference>
<dbReference type="AlphaFoldDB" id="C7DID2"/>